<dbReference type="Gene3D" id="3.90.960.10">
    <property type="entry name" value="YbaK/aminoacyl-tRNA synthetase-associated domain"/>
    <property type="match status" value="1"/>
</dbReference>
<dbReference type="Proteomes" id="UP000295151">
    <property type="component" value="Unassembled WGS sequence"/>
</dbReference>
<protein>
    <submittedName>
        <fullName evidence="2">Cys-tRNA(Pro)/Cys-tRNA(Cys) deacylase</fullName>
    </submittedName>
</protein>
<dbReference type="GO" id="GO:0002161">
    <property type="term" value="F:aminoacyl-tRNA deacylase activity"/>
    <property type="evidence" value="ECO:0007669"/>
    <property type="project" value="InterPro"/>
</dbReference>
<sequence>MNTIHENVKNALTAGGAKYVIRDHDALSAAIESPSDFALALGIPQSQITKTLFLTEKSASPRRALLCCSSDARVDFKAASAALGYGRMEVASPEALNSSLGYPRNGVSPLGAPADIPVLLDEAVLNYPTVLVGGGATGIEIELSPKDLVQMTSATTGTFVKLPE</sequence>
<evidence type="ECO:0000313" key="2">
    <source>
        <dbReference type="EMBL" id="TDU87570.1"/>
    </source>
</evidence>
<reference evidence="2 3" key="1">
    <citation type="submission" date="2019-03" db="EMBL/GenBank/DDBJ databases">
        <title>Genomic Encyclopedia of Type Strains, Phase III (KMG-III): the genomes of soil and plant-associated and newly described type strains.</title>
        <authorList>
            <person name="Whitman W."/>
        </authorList>
    </citation>
    <scope>NUCLEOTIDE SEQUENCE [LARGE SCALE GENOMIC DNA]</scope>
    <source>
        <strain evidence="2 3">VKM Ac-2575</strain>
    </source>
</reference>
<dbReference type="EMBL" id="SOCE01000001">
    <property type="protein sequence ID" value="TDU87570.1"/>
    <property type="molecule type" value="Genomic_DNA"/>
</dbReference>
<evidence type="ECO:0000313" key="3">
    <source>
        <dbReference type="Proteomes" id="UP000295151"/>
    </source>
</evidence>
<dbReference type="RefSeq" id="WP_133977326.1">
    <property type="nucleotide sequence ID" value="NZ_SOCE01000001.1"/>
</dbReference>
<organism evidence="2 3">
    <name type="scientific">Kribbella voronezhensis</name>
    <dbReference type="NCBI Taxonomy" id="2512212"/>
    <lineage>
        <taxon>Bacteria</taxon>
        <taxon>Bacillati</taxon>
        <taxon>Actinomycetota</taxon>
        <taxon>Actinomycetes</taxon>
        <taxon>Propionibacteriales</taxon>
        <taxon>Kribbellaceae</taxon>
        <taxon>Kribbella</taxon>
    </lineage>
</organism>
<accession>A0A4R7T6P7</accession>
<dbReference type="Pfam" id="PF04073">
    <property type="entry name" value="tRNA_edit"/>
    <property type="match status" value="1"/>
</dbReference>
<evidence type="ECO:0000259" key="1">
    <source>
        <dbReference type="Pfam" id="PF04073"/>
    </source>
</evidence>
<proteinExistence type="predicted"/>
<feature type="domain" description="YbaK/aminoacyl-tRNA synthetase-associated" evidence="1">
    <location>
        <begin position="31"/>
        <end position="149"/>
    </location>
</feature>
<dbReference type="InterPro" id="IPR036754">
    <property type="entry name" value="YbaK/aa-tRNA-synt-asso_dom_sf"/>
</dbReference>
<dbReference type="SUPFAM" id="SSF55826">
    <property type="entry name" value="YbaK/ProRS associated domain"/>
    <property type="match status" value="1"/>
</dbReference>
<dbReference type="PANTHER" id="PTHR30411">
    <property type="entry name" value="CYTOPLASMIC PROTEIN"/>
    <property type="match status" value="1"/>
</dbReference>
<keyword evidence="3" id="KW-1185">Reference proteome</keyword>
<name>A0A4R7T6P7_9ACTN</name>
<dbReference type="AlphaFoldDB" id="A0A4R7T6P7"/>
<gene>
    <name evidence="2" type="ORF">EV138_1094</name>
</gene>
<dbReference type="OrthoDB" id="9809296at2"/>
<comment type="caution">
    <text evidence="2">The sequence shown here is derived from an EMBL/GenBank/DDBJ whole genome shotgun (WGS) entry which is preliminary data.</text>
</comment>
<dbReference type="CDD" id="cd04332">
    <property type="entry name" value="YbaK_like"/>
    <property type="match status" value="1"/>
</dbReference>
<dbReference type="PANTHER" id="PTHR30411:SF1">
    <property type="entry name" value="CYTOPLASMIC PROTEIN"/>
    <property type="match status" value="1"/>
</dbReference>
<dbReference type="InterPro" id="IPR007214">
    <property type="entry name" value="YbaK/aa-tRNA-synth-assoc-dom"/>
</dbReference>